<dbReference type="EMBL" id="BSYO01000019">
    <property type="protein sequence ID" value="GMH18786.1"/>
    <property type="molecule type" value="Genomic_DNA"/>
</dbReference>
<feature type="region of interest" description="Disordered" evidence="4">
    <location>
        <begin position="711"/>
        <end position="734"/>
    </location>
</feature>
<evidence type="ECO:0000313" key="7">
    <source>
        <dbReference type="Proteomes" id="UP001279734"/>
    </source>
</evidence>
<dbReference type="InterPro" id="IPR055300">
    <property type="entry name" value="CWZF3/5/7"/>
</dbReference>
<feature type="domain" description="CW-type" evidence="5">
    <location>
        <begin position="385"/>
        <end position="438"/>
    </location>
</feature>
<name>A0AAD3SZ40_NEPGR</name>
<gene>
    <name evidence="6" type="ORF">Nepgr_020627</name>
</gene>
<dbReference type="Pfam" id="PF24756">
    <property type="entry name" value="THD_CWZF3-5-7"/>
    <property type="match status" value="1"/>
</dbReference>
<feature type="region of interest" description="Disordered" evidence="4">
    <location>
        <begin position="1"/>
        <end position="20"/>
    </location>
</feature>
<evidence type="ECO:0000256" key="3">
    <source>
        <dbReference type="ARBA" id="ARBA00022833"/>
    </source>
</evidence>
<accession>A0AAD3SZ40</accession>
<feature type="compositionally biased region" description="Basic and acidic residues" evidence="4">
    <location>
        <begin position="924"/>
        <end position="941"/>
    </location>
</feature>
<comment type="caution">
    <text evidence="6">The sequence shown here is derived from an EMBL/GenBank/DDBJ whole genome shotgun (WGS) entry which is preliminary data.</text>
</comment>
<keyword evidence="1" id="KW-0479">Metal-binding</keyword>
<protein>
    <recommendedName>
        <fullName evidence="5">CW-type domain-containing protein</fullName>
    </recommendedName>
</protein>
<dbReference type="PANTHER" id="PTHR46524:SF12">
    <property type="entry name" value="CW-TYPE DOMAIN-CONTAINING PROTEIN"/>
    <property type="match status" value="1"/>
</dbReference>
<dbReference type="PANTHER" id="PTHR46524">
    <property type="entry name" value="CW-TYPE ZINC FINGER"/>
    <property type="match status" value="1"/>
</dbReference>
<keyword evidence="3" id="KW-0862">Zinc</keyword>
<feature type="region of interest" description="Disordered" evidence="4">
    <location>
        <begin position="514"/>
        <end position="543"/>
    </location>
</feature>
<dbReference type="Pfam" id="PF07496">
    <property type="entry name" value="zf-CW"/>
    <property type="match status" value="1"/>
</dbReference>
<dbReference type="GO" id="GO:0008270">
    <property type="term" value="F:zinc ion binding"/>
    <property type="evidence" value="ECO:0007669"/>
    <property type="project" value="UniProtKB-KW"/>
</dbReference>
<evidence type="ECO:0000259" key="5">
    <source>
        <dbReference type="PROSITE" id="PS51050"/>
    </source>
</evidence>
<organism evidence="6 7">
    <name type="scientific">Nepenthes gracilis</name>
    <name type="common">Slender pitcher plant</name>
    <dbReference type="NCBI Taxonomy" id="150966"/>
    <lineage>
        <taxon>Eukaryota</taxon>
        <taxon>Viridiplantae</taxon>
        <taxon>Streptophyta</taxon>
        <taxon>Embryophyta</taxon>
        <taxon>Tracheophyta</taxon>
        <taxon>Spermatophyta</taxon>
        <taxon>Magnoliopsida</taxon>
        <taxon>eudicotyledons</taxon>
        <taxon>Gunneridae</taxon>
        <taxon>Pentapetalae</taxon>
        <taxon>Caryophyllales</taxon>
        <taxon>Nepenthaceae</taxon>
        <taxon>Nepenthes</taxon>
    </lineage>
</organism>
<evidence type="ECO:0000313" key="6">
    <source>
        <dbReference type="EMBL" id="GMH18786.1"/>
    </source>
</evidence>
<feature type="region of interest" description="Disordered" evidence="4">
    <location>
        <begin position="911"/>
        <end position="941"/>
    </location>
</feature>
<feature type="region of interest" description="Disordered" evidence="4">
    <location>
        <begin position="93"/>
        <end position="114"/>
    </location>
</feature>
<keyword evidence="7" id="KW-1185">Reference proteome</keyword>
<dbReference type="InterPro" id="IPR011124">
    <property type="entry name" value="Znf_CW"/>
</dbReference>
<keyword evidence="2" id="KW-0863">Zinc-finger</keyword>
<evidence type="ECO:0000256" key="2">
    <source>
        <dbReference type="ARBA" id="ARBA00022771"/>
    </source>
</evidence>
<dbReference type="PROSITE" id="PS51050">
    <property type="entry name" value="ZF_CW"/>
    <property type="match status" value="1"/>
</dbReference>
<feature type="compositionally biased region" description="Acidic residues" evidence="4">
    <location>
        <begin position="1"/>
        <end position="10"/>
    </location>
</feature>
<dbReference type="Proteomes" id="UP001279734">
    <property type="component" value="Unassembled WGS sequence"/>
</dbReference>
<evidence type="ECO:0000256" key="4">
    <source>
        <dbReference type="SAM" id="MobiDB-lite"/>
    </source>
</evidence>
<feature type="compositionally biased region" description="Polar residues" evidence="4">
    <location>
        <begin position="911"/>
        <end position="923"/>
    </location>
</feature>
<reference evidence="6" key="1">
    <citation type="submission" date="2023-05" db="EMBL/GenBank/DDBJ databases">
        <title>Nepenthes gracilis genome sequencing.</title>
        <authorList>
            <person name="Fukushima K."/>
        </authorList>
    </citation>
    <scope>NUCLEOTIDE SEQUENCE</scope>
    <source>
        <strain evidence="6">SING2019-196</strain>
    </source>
</reference>
<sequence length="1412" mass="156657">MEETELEEGEACSRHNNDDDNANIDPHVALFYIDEKIQHVLGHFQKDFEGGVSVENLGAKFGGYGSFLPSHQQSSSIWSQPEGPEGVHVNGSCNNHRIEGATKSSSMPSDAPLLGRHATASDSVKCLHGERLVSIDAPSKREPCLNSTRALGKLHIKHEASNKMGNFIHQKKFKIRIKLGSNDLMCKTATSCSGLGLDISPSTSNDADETASLPLESRVISDESPTRILQIITTFPVPGSVLLSPLGDKYVHMRKPGAHPEKQSFGIVKGKKKSDGDYPGKGVKKSKKHIGICRDNDRSFVDNNLEHLHKQRREILGLSDDDSNDFNMEDSEKDLCSPLHKSQVKTSEEVDGTSASIASLTKTSTDGLPITENGLPSEVVPSPTMVINENWVCCDSCGKWRLLPFGTMPEQLPETWLCSMLNWLPGMNRCDVSENETTKSVRALWQLPLAESLNNVNGHGAAARVNPPVNVQCLDHDLNSNTLSNRVKKNDGSRELLTSGKGQASVQILPCKKNPQDLRDSTVNDMEGPSLESPLVGSPRTWNSRKSYNSKVHKHETDKHMNDGDAKQVKMKANKQIEQYRNEASKRVRTECKSYTRNSNLGLGHEKADACFNKGLSAKAWKRQMQKYDNNCPMGNFKFNKKEKLLVSMNKVCEQGHFSSNSRSLETEVSPIREVSLKKRKQNEWKESQNDLQLSQAGTQNFLNSRVPGMEECRSTGEDQKRRKHGGKVAGQQNLGGLNSLKRARGQISTAATSSSSKVFDSQKTKGSFEEVKGSPVVSVSSSPLRNANACKLAPVECSSLRKYRATDGEGNGEAMKSGLRRKPKLSAVSHLKSLKSPGLNLGDENPGCKLMENDKSSIEVSSAFGNSGRIKDGVCTIEGRQRQPKNLDALEYCNLNDGLDTKCSTDDVLSQQNNGQKSSLQCKEQDKSSDHHVYKDEAKRSLPLNEHEYARKRLRYEAEGKPQLSRSLVKCILPNRDSIRPCTKEKNHVSDKDHTGMWVDDKRLEGQSMVGGHLNGKDNQQLDPNQNNGGERILNLIDAQGMNIQADSINGKSQSLLNHEGKQERVTRDCELPAEVQKGMCDVPKVPKQADNAATQNSTPNQLLLGEINDVAHMNKESVSQTTNCALKEAESLRDYADRLKCSGFGFESNEMYFQAALKFLDGASLLDTSNGNGKRHGEMSQMQMYKTAAKLCESCAHEYEKRQEMAAAALAYKCMEVAYMRIVYCRHFFTNTSRLQNGLQATLSMVPHGESPLSCASDVDNLNHQGYFKKAASSKHVGPYVAGTRCITENLDFVRLLDFVQDVNFAMEASIKSQNAFVAANVCPKEMHKKEFMAPVGKVIDFSFQDVRKLVQWKFQSSSVWHFRRQAASFAFTFKGNLCCIYTDLRRQHHLIHCSCRKVLICQVEFITIL</sequence>
<evidence type="ECO:0000256" key="1">
    <source>
        <dbReference type="ARBA" id="ARBA00022723"/>
    </source>
</evidence>
<dbReference type="InterPro" id="IPR056406">
    <property type="entry name" value="THD_CWZF3/5/7"/>
</dbReference>
<feature type="compositionally biased region" description="Basic and acidic residues" evidence="4">
    <location>
        <begin position="711"/>
        <end position="721"/>
    </location>
</feature>
<proteinExistence type="predicted"/>
<dbReference type="Gene3D" id="3.30.40.100">
    <property type="match status" value="1"/>
</dbReference>